<gene>
    <name evidence="2" type="ORF">C2845_PM03G32220</name>
</gene>
<feature type="region of interest" description="Disordered" evidence="1">
    <location>
        <begin position="19"/>
        <end position="44"/>
    </location>
</feature>
<name>A0A3L6TA72_PANMI</name>
<dbReference type="STRING" id="4540.A0A3L6TA72"/>
<dbReference type="Proteomes" id="UP000275267">
    <property type="component" value="Unassembled WGS sequence"/>
</dbReference>
<evidence type="ECO:0000313" key="3">
    <source>
        <dbReference type="Proteomes" id="UP000275267"/>
    </source>
</evidence>
<comment type="caution">
    <text evidence="2">The sequence shown here is derived from an EMBL/GenBank/DDBJ whole genome shotgun (WGS) entry which is preliminary data.</text>
</comment>
<evidence type="ECO:0000256" key="1">
    <source>
        <dbReference type="SAM" id="MobiDB-lite"/>
    </source>
</evidence>
<proteinExistence type="predicted"/>
<dbReference type="EMBL" id="PQIB02000002">
    <property type="protein sequence ID" value="RLN33746.1"/>
    <property type="molecule type" value="Genomic_DNA"/>
</dbReference>
<keyword evidence="3" id="KW-1185">Reference proteome</keyword>
<dbReference type="AlphaFoldDB" id="A0A3L6TA72"/>
<protein>
    <recommendedName>
        <fullName evidence="4">NADP-dependent oxidoreductase domain-containing protein</fullName>
    </recommendedName>
</protein>
<evidence type="ECO:0008006" key="4">
    <source>
        <dbReference type="Google" id="ProtNLM"/>
    </source>
</evidence>
<dbReference type="OrthoDB" id="946809at2759"/>
<organism evidence="2 3">
    <name type="scientific">Panicum miliaceum</name>
    <name type="common">Proso millet</name>
    <name type="synonym">Broomcorn millet</name>
    <dbReference type="NCBI Taxonomy" id="4540"/>
    <lineage>
        <taxon>Eukaryota</taxon>
        <taxon>Viridiplantae</taxon>
        <taxon>Streptophyta</taxon>
        <taxon>Embryophyta</taxon>
        <taxon>Tracheophyta</taxon>
        <taxon>Spermatophyta</taxon>
        <taxon>Magnoliopsida</taxon>
        <taxon>Liliopsida</taxon>
        <taxon>Poales</taxon>
        <taxon>Poaceae</taxon>
        <taxon>PACMAD clade</taxon>
        <taxon>Panicoideae</taxon>
        <taxon>Panicodae</taxon>
        <taxon>Paniceae</taxon>
        <taxon>Panicinae</taxon>
        <taxon>Panicum</taxon>
        <taxon>Panicum sect. Panicum</taxon>
    </lineage>
</organism>
<accession>A0A3L6TA72</accession>
<sequence>MPLLGWRRASHRQIATAPRRTAAPLLHPPLLPGGGGRRTRRRPPCAVASGAAAVVKEGDGKVRLGESGVAVTKLGIGAWSWGDTTYWNDSEWDGKFCGCGSAAVPRWSRKHL</sequence>
<evidence type="ECO:0000313" key="2">
    <source>
        <dbReference type="EMBL" id="RLN33746.1"/>
    </source>
</evidence>
<reference evidence="3" key="1">
    <citation type="journal article" date="2019" name="Nat. Commun.">
        <title>The genome of broomcorn millet.</title>
        <authorList>
            <person name="Zou C."/>
            <person name="Miki D."/>
            <person name="Li D."/>
            <person name="Tang Q."/>
            <person name="Xiao L."/>
            <person name="Rajput S."/>
            <person name="Deng P."/>
            <person name="Jia W."/>
            <person name="Huang R."/>
            <person name="Zhang M."/>
            <person name="Sun Y."/>
            <person name="Hu J."/>
            <person name="Fu X."/>
            <person name="Schnable P.S."/>
            <person name="Li F."/>
            <person name="Zhang H."/>
            <person name="Feng B."/>
            <person name="Zhu X."/>
            <person name="Liu R."/>
            <person name="Schnable J.C."/>
            <person name="Zhu J.-K."/>
            <person name="Zhang H."/>
        </authorList>
    </citation>
    <scope>NUCLEOTIDE SEQUENCE [LARGE SCALE GENOMIC DNA]</scope>
</reference>